<evidence type="ECO:0000313" key="2">
    <source>
        <dbReference type="Proteomes" id="UP000006671"/>
    </source>
</evidence>
<dbReference type="EMBL" id="GG738910">
    <property type="protein sequence ID" value="EFC38220.1"/>
    <property type="molecule type" value="Genomic_DNA"/>
</dbReference>
<protein>
    <submittedName>
        <fullName evidence="1">Predicted protein</fullName>
    </submittedName>
</protein>
<keyword evidence="2" id="KW-1185">Reference proteome</keyword>
<dbReference type="KEGG" id="ngr:NAEGRDRAFT_74074"/>
<reference evidence="1 2" key="1">
    <citation type="journal article" date="2010" name="Cell">
        <title>The genome of Naegleria gruberi illuminates early eukaryotic versatility.</title>
        <authorList>
            <person name="Fritz-Laylin L.K."/>
            <person name="Prochnik S.E."/>
            <person name="Ginger M.L."/>
            <person name="Dacks J.B."/>
            <person name="Carpenter M.L."/>
            <person name="Field M.C."/>
            <person name="Kuo A."/>
            <person name="Paredez A."/>
            <person name="Chapman J."/>
            <person name="Pham J."/>
            <person name="Shu S."/>
            <person name="Neupane R."/>
            <person name="Cipriano M."/>
            <person name="Mancuso J."/>
            <person name="Tu H."/>
            <person name="Salamov A."/>
            <person name="Lindquist E."/>
            <person name="Shapiro H."/>
            <person name="Lucas S."/>
            <person name="Grigoriev I.V."/>
            <person name="Cande W.Z."/>
            <person name="Fulton C."/>
            <person name="Rokhsar D.S."/>
            <person name="Dawson S.C."/>
        </authorList>
    </citation>
    <scope>NUCLEOTIDE SEQUENCE [LARGE SCALE GENOMIC DNA]</scope>
    <source>
        <strain evidence="1 2">NEG-M</strain>
    </source>
</reference>
<organism evidence="2">
    <name type="scientific">Naegleria gruberi</name>
    <name type="common">Amoeba</name>
    <dbReference type="NCBI Taxonomy" id="5762"/>
    <lineage>
        <taxon>Eukaryota</taxon>
        <taxon>Discoba</taxon>
        <taxon>Heterolobosea</taxon>
        <taxon>Tetramitia</taxon>
        <taxon>Eutetramitia</taxon>
        <taxon>Vahlkampfiidae</taxon>
        <taxon>Naegleria</taxon>
    </lineage>
</organism>
<dbReference type="GeneID" id="8853867"/>
<gene>
    <name evidence="1" type="ORF">NAEGRDRAFT_74074</name>
</gene>
<sequence>MSTIISLIDLKSSSEDNNIDQLFKYLKQSLASKFLQFSLNFKLVRTLNVANFEPSFDIAISNCFDVIIVVGGSSLMIFDKSKVVTSENSLLFAVKYKEFVFHCLRLVNENSEEFIYASTSGGIIKIRVKDLMEGKEGIVWECKKSNTNIWGLDLMGNQVFFLDYNRSVVCKANKETGKDEGEDGISLVNGYGIEFLSESEILTSNQQSLEIFKKQENNWISKRRVVIPKCSTAYSIFYEKESGLVYLSDTENHRIFVIRLFDFSIVKTFEDSNAFSRNFGLFVDKRTGLLYVINNKSKEISIFQ</sequence>
<name>D2VYC8_NAEGR</name>
<dbReference type="InParanoid" id="D2VYC8"/>
<accession>D2VYC8</accession>
<proteinExistence type="predicted"/>
<dbReference type="SUPFAM" id="SSF63825">
    <property type="entry name" value="YWTD domain"/>
    <property type="match status" value="1"/>
</dbReference>
<evidence type="ECO:0000313" key="1">
    <source>
        <dbReference type="EMBL" id="EFC38220.1"/>
    </source>
</evidence>
<dbReference type="AlphaFoldDB" id="D2VYC8"/>
<dbReference type="RefSeq" id="XP_002670964.1">
    <property type="nucleotide sequence ID" value="XM_002670918.1"/>
</dbReference>
<dbReference type="OrthoDB" id="72419at2759"/>
<dbReference type="VEuPathDB" id="AmoebaDB:NAEGRDRAFT_74074"/>
<dbReference type="Proteomes" id="UP000006671">
    <property type="component" value="Unassembled WGS sequence"/>
</dbReference>